<evidence type="ECO:0000256" key="4">
    <source>
        <dbReference type="ARBA" id="ARBA00022833"/>
    </source>
</evidence>
<keyword evidence="2" id="KW-0479">Metal-binding</keyword>
<dbReference type="PANTHER" id="PTHR46481">
    <property type="entry name" value="ZINC FINGER BED DOMAIN-CONTAINING PROTEIN 4"/>
    <property type="match status" value="1"/>
</dbReference>
<dbReference type="GO" id="GO:0008270">
    <property type="term" value="F:zinc ion binding"/>
    <property type="evidence" value="ECO:0007669"/>
    <property type="project" value="UniProtKB-KW"/>
</dbReference>
<organism evidence="6 7">
    <name type="scientific">Cinchona calisaya</name>
    <dbReference type="NCBI Taxonomy" id="153742"/>
    <lineage>
        <taxon>Eukaryota</taxon>
        <taxon>Viridiplantae</taxon>
        <taxon>Streptophyta</taxon>
        <taxon>Embryophyta</taxon>
        <taxon>Tracheophyta</taxon>
        <taxon>Spermatophyta</taxon>
        <taxon>Magnoliopsida</taxon>
        <taxon>eudicotyledons</taxon>
        <taxon>Gunneridae</taxon>
        <taxon>Pentapetalae</taxon>
        <taxon>asterids</taxon>
        <taxon>lamiids</taxon>
        <taxon>Gentianales</taxon>
        <taxon>Rubiaceae</taxon>
        <taxon>Cinchonoideae</taxon>
        <taxon>Cinchoneae</taxon>
        <taxon>Cinchona</taxon>
    </lineage>
</organism>
<dbReference type="SUPFAM" id="SSF53098">
    <property type="entry name" value="Ribonuclease H-like"/>
    <property type="match status" value="1"/>
</dbReference>
<dbReference type="EMBL" id="JBJUIK010000009">
    <property type="protein sequence ID" value="KAL3518111.1"/>
    <property type="molecule type" value="Genomic_DNA"/>
</dbReference>
<evidence type="ECO:0000313" key="7">
    <source>
        <dbReference type="Proteomes" id="UP001630127"/>
    </source>
</evidence>
<evidence type="ECO:0000256" key="2">
    <source>
        <dbReference type="ARBA" id="ARBA00022723"/>
    </source>
</evidence>
<comment type="caution">
    <text evidence="6">The sequence shown here is derived from an EMBL/GenBank/DDBJ whole genome shotgun (WGS) entry which is preliminary data.</text>
</comment>
<keyword evidence="4" id="KW-0862">Zinc</keyword>
<comment type="subcellular location">
    <subcellularLocation>
        <location evidence="1">Nucleus</location>
    </subcellularLocation>
</comment>
<proteinExistence type="predicted"/>
<reference evidence="6 7" key="1">
    <citation type="submission" date="2024-11" db="EMBL/GenBank/DDBJ databases">
        <title>A near-complete genome assembly of Cinchona calisaya.</title>
        <authorList>
            <person name="Lian D.C."/>
            <person name="Zhao X.W."/>
            <person name="Wei L."/>
        </authorList>
    </citation>
    <scope>NUCLEOTIDE SEQUENCE [LARGE SCALE GENOMIC DNA]</scope>
    <source>
        <tissue evidence="6">Nenye</tissue>
    </source>
</reference>
<evidence type="ECO:0000256" key="5">
    <source>
        <dbReference type="ARBA" id="ARBA00023242"/>
    </source>
</evidence>
<keyword evidence="3" id="KW-0863">Zinc-finger</keyword>
<keyword evidence="5" id="KW-0539">Nucleus</keyword>
<gene>
    <name evidence="6" type="ORF">ACH5RR_020700</name>
</gene>
<accession>A0ABD2ZH05</accession>
<evidence type="ECO:0000313" key="6">
    <source>
        <dbReference type="EMBL" id="KAL3518111.1"/>
    </source>
</evidence>
<dbReference type="InterPro" id="IPR052035">
    <property type="entry name" value="ZnF_BED_domain_contain"/>
</dbReference>
<dbReference type="AlphaFoldDB" id="A0ABD2ZH05"/>
<protein>
    <recommendedName>
        <fullName evidence="8">Transposase</fullName>
    </recommendedName>
</protein>
<dbReference type="Proteomes" id="UP001630127">
    <property type="component" value="Unassembled WGS sequence"/>
</dbReference>
<dbReference type="InterPro" id="IPR012337">
    <property type="entry name" value="RNaseH-like_sf"/>
</dbReference>
<dbReference type="PANTHER" id="PTHR46481:SF10">
    <property type="entry name" value="ZINC FINGER BED DOMAIN-CONTAINING PROTEIN 39"/>
    <property type="match status" value="1"/>
</dbReference>
<evidence type="ECO:0008006" key="8">
    <source>
        <dbReference type="Google" id="ProtNLM"/>
    </source>
</evidence>
<name>A0ABD2ZH05_9GENT</name>
<sequence>MVITGHWIDSSWKLQKRVLSFVHIPPPRRGVEISDAIFKCLKEWGIENKIFTISVDNTSNNDVAIRLLKDTFSMSKNLVCAGKLFHVRCCAHILNLVVQDGLSQIVDITDNIRESVEFVNRSDGRLLLFADIVQQLRLPGRKLIYDCRTRWNSTFEMLSCAIKFKEVFPRFRDREPHYDCCPSKEDWAVEFCFPQLFPSNEAQQNISKVRTVLFELYNEYVAANDHDQLGKRKISQVGDSSMDAIISSSTSGWNDFDDFLRQSETFEPQKSELVDYLEKGPQKNGPNANLSVKTLKEISLPIS</sequence>
<evidence type="ECO:0000256" key="1">
    <source>
        <dbReference type="ARBA" id="ARBA00004123"/>
    </source>
</evidence>
<dbReference type="GO" id="GO:0005634">
    <property type="term" value="C:nucleus"/>
    <property type="evidence" value="ECO:0007669"/>
    <property type="project" value="UniProtKB-SubCell"/>
</dbReference>
<keyword evidence="7" id="KW-1185">Reference proteome</keyword>
<evidence type="ECO:0000256" key="3">
    <source>
        <dbReference type="ARBA" id="ARBA00022771"/>
    </source>
</evidence>